<keyword evidence="1" id="KW-1133">Transmembrane helix</keyword>
<accession>A0A6C0F3Z1</accession>
<organism evidence="2">
    <name type="scientific">viral metagenome</name>
    <dbReference type="NCBI Taxonomy" id="1070528"/>
    <lineage>
        <taxon>unclassified sequences</taxon>
        <taxon>metagenomes</taxon>
        <taxon>organismal metagenomes</taxon>
    </lineage>
</organism>
<keyword evidence="1" id="KW-0472">Membrane</keyword>
<evidence type="ECO:0000313" key="2">
    <source>
        <dbReference type="EMBL" id="QHT35852.1"/>
    </source>
</evidence>
<proteinExistence type="predicted"/>
<reference evidence="2" key="1">
    <citation type="journal article" date="2020" name="Nature">
        <title>Giant virus diversity and host interactions through global metagenomics.</title>
        <authorList>
            <person name="Schulz F."/>
            <person name="Roux S."/>
            <person name="Paez-Espino D."/>
            <person name="Jungbluth S."/>
            <person name="Walsh D.A."/>
            <person name="Denef V.J."/>
            <person name="McMahon K.D."/>
            <person name="Konstantinidis K.T."/>
            <person name="Eloe-Fadrosh E.A."/>
            <person name="Kyrpides N.C."/>
            <person name="Woyke T."/>
        </authorList>
    </citation>
    <scope>NUCLEOTIDE SEQUENCE</scope>
    <source>
        <strain evidence="2">GVMAG-M-3300009182-46</strain>
    </source>
</reference>
<evidence type="ECO:0000256" key="1">
    <source>
        <dbReference type="SAM" id="Phobius"/>
    </source>
</evidence>
<dbReference type="AlphaFoldDB" id="A0A6C0F3Z1"/>
<name>A0A6C0F3Z1_9ZZZZ</name>
<sequence>MGESKKIRKDMAGRFTQKQKDYIKKGNKAFDCLLKEAKANVLVRVPTRIGRKTSMYGATVITRFILLLILEFIQVQMLTKPEPFHSLYTTESHVSTEALNNVRTVLSTDPLKSKFTEVYALTAGQFKTRVSGFFTRYFDSIPDYTDPETGETINVKVLLTGIYQKLFEIVGDSKKIPGLILKNLDGVFSLINTLAEKALANSSPTISATELLGQMKGLHSQLNTEFATNPKLQEMIKTKMQKGGAVAEEPPDTNAIVCALKAMFFSSPVILVVGFIINFTTYTVGKLLEISLQKLLDAMKKNIQGVTLPQIDELLNINYAISSNAFSQLFDSMLGNKDKIGKIVSSFTGFIDALQGIIDSFIEMYNEKVPVPIKNFILSYFVKVLQLVDSLESSPQMGLEALLNIMALVNNTMSELDPGLITQFFNSMVEKITPQQMSSSSSPSYYSDDMQGGEGFPIYTANRGGKKRFRSKTRRLNGGRIDKAIRQFYQTNRVHRRTQKLY</sequence>
<keyword evidence="1" id="KW-0812">Transmembrane</keyword>
<protein>
    <submittedName>
        <fullName evidence="2">Uncharacterized protein</fullName>
    </submittedName>
</protein>
<dbReference type="EMBL" id="MN739027">
    <property type="protein sequence ID" value="QHT35852.1"/>
    <property type="molecule type" value="Genomic_DNA"/>
</dbReference>
<feature type="transmembrane region" description="Helical" evidence="1">
    <location>
        <begin position="262"/>
        <end position="284"/>
    </location>
</feature>